<dbReference type="AlphaFoldDB" id="A0A1I7I9S6"/>
<dbReference type="GO" id="GO:0016787">
    <property type="term" value="F:hydrolase activity"/>
    <property type="evidence" value="ECO:0007669"/>
    <property type="project" value="UniProtKB-KW"/>
</dbReference>
<dbReference type="Pfam" id="PF10996">
    <property type="entry name" value="Beta-Casp"/>
    <property type="match status" value="1"/>
</dbReference>
<dbReference type="Gene3D" id="3.40.50.10890">
    <property type="match status" value="1"/>
</dbReference>
<reference evidence="3 4" key="1">
    <citation type="submission" date="2016-10" db="EMBL/GenBank/DDBJ databases">
        <authorList>
            <person name="de Groot N.N."/>
        </authorList>
    </citation>
    <scope>NUCLEOTIDE SEQUENCE [LARGE SCALE GENOMIC DNA]</scope>
    <source>
        <strain evidence="3 4">Nl14</strain>
    </source>
</reference>
<protein>
    <submittedName>
        <fullName evidence="3">Metallo-beta-lactamase family protein</fullName>
    </submittedName>
</protein>
<dbReference type="GO" id="GO:0004521">
    <property type="term" value="F:RNA endonuclease activity"/>
    <property type="evidence" value="ECO:0007669"/>
    <property type="project" value="TreeGrafter"/>
</dbReference>
<evidence type="ECO:0000256" key="1">
    <source>
        <dbReference type="ARBA" id="ARBA00022801"/>
    </source>
</evidence>
<feature type="domain" description="Beta-Casp" evidence="2">
    <location>
        <begin position="53"/>
        <end position="151"/>
    </location>
</feature>
<dbReference type="PANTHER" id="PTHR11203">
    <property type="entry name" value="CLEAVAGE AND POLYADENYLATION SPECIFICITY FACTOR FAMILY MEMBER"/>
    <property type="match status" value="1"/>
</dbReference>
<dbReference type="RefSeq" id="WP_371265887.1">
    <property type="nucleotide sequence ID" value="NZ_FPBZ01000016.1"/>
</dbReference>
<dbReference type="InterPro" id="IPR036866">
    <property type="entry name" value="RibonucZ/Hydroxyglut_hydro"/>
</dbReference>
<sequence>MHQADVLLLESTYGNRLHRNMADTLDELVHAINDALLRKGGNIIVPAFTVGRTQDLLFLLIDLYRKGKIREMDIYVDSPMALTATEITLKHTRLLDEEMADAMKWLRHNSGKSHIHFVQSVEESMRLNNIREREPLSSRQAECPTRAGSSII</sequence>
<dbReference type="Proteomes" id="UP000182649">
    <property type="component" value="Unassembled WGS sequence"/>
</dbReference>
<evidence type="ECO:0000259" key="2">
    <source>
        <dbReference type="SMART" id="SM01027"/>
    </source>
</evidence>
<dbReference type="PANTHER" id="PTHR11203:SF37">
    <property type="entry name" value="INTEGRATOR COMPLEX SUBUNIT 11"/>
    <property type="match status" value="1"/>
</dbReference>
<dbReference type="SUPFAM" id="SSF56281">
    <property type="entry name" value="Metallo-hydrolase/oxidoreductase"/>
    <property type="match status" value="1"/>
</dbReference>
<evidence type="ECO:0000313" key="4">
    <source>
        <dbReference type="Proteomes" id="UP000182649"/>
    </source>
</evidence>
<dbReference type="SMART" id="SM01027">
    <property type="entry name" value="Beta-Casp"/>
    <property type="match status" value="1"/>
</dbReference>
<keyword evidence="1" id="KW-0378">Hydrolase</keyword>
<organism evidence="3 4">
    <name type="scientific">Nitrosospira multiformis</name>
    <dbReference type="NCBI Taxonomy" id="1231"/>
    <lineage>
        <taxon>Bacteria</taxon>
        <taxon>Pseudomonadati</taxon>
        <taxon>Pseudomonadota</taxon>
        <taxon>Betaproteobacteria</taxon>
        <taxon>Nitrosomonadales</taxon>
        <taxon>Nitrosomonadaceae</taxon>
        <taxon>Nitrosospira</taxon>
    </lineage>
</organism>
<accession>A0A1I7I9S6</accession>
<dbReference type="InterPro" id="IPR022712">
    <property type="entry name" value="Beta_Casp"/>
</dbReference>
<dbReference type="EMBL" id="FPBZ01000016">
    <property type="protein sequence ID" value="SFU69682.1"/>
    <property type="molecule type" value="Genomic_DNA"/>
</dbReference>
<gene>
    <name evidence="3" type="ORF">SAMN05216417_11642</name>
</gene>
<name>A0A1I7I9S6_9PROT</name>
<proteinExistence type="predicted"/>
<dbReference type="InterPro" id="IPR050698">
    <property type="entry name" value="MBL"/>
</dbReference>
<evidence type="ECO:0000313" key="3">
    <source>
        <dbReference type="EMBL" id="SFU69682.1"/>
    </source>
</evidence>